<sequence length="307" mass="34441">MSDSDQQTASPASDSTPSTPGRSVIKGTRVIDHSLSTQGLCRTKTEQSDISTLIVTPLTKSPQLPIKILPIDNGLANIQDLEEGGEAEGKYMQLDRKDVHQLKYPNEGSSLSPRDSRFESEAEHTFNTSPAHSPSTRYNSLPSTSFAKGEFIHHGCKQKVTDESEDDGDSSSESSDWRDIMPPSAWTAKLEMKEYWQQYDERAQQIRDGRRRRRKFTTSSRNFGDDKVSSWLSHTRPVTHLSTKADCHFDVDPSIPKAVIEILSPQIWVIKPTIDETSILAIRPRSDSHQGAKEHLRETIGDSIMYD</sequence>
<keyword evidence="3" id="KW-1185">Reference proteome</keyword>
<organism evidence="2 3">
    <name type="scientific">Kwoniella shivajii</name>
    <dbReference type="NCBI Taxonomy" id="564305"/>
    <lineage>
        <taxon>Eukaryota</taxon>
        <taxon>Fungi</taxon>
        <taxon>Dikarya</taxon>
        <taxon>Basidiomycota</taxon>
        <taxon>Agaricomycotina</taxon>
        <taxon>Tremellomycetes</taxon>
        <taxon>Tremellales</taxon>
        <taxon>Cryptococcaceae</taxon>
        <taxon>Kwoniella</taxon>
    </lineage>
</organism>
<feature type="compositionally biased region" description="Low complexity" evidence="1">
    <location>
        <begin position="8"/>
        <end position="20"/>
    </location>
</feature>
<feature type="region of interest" description="Disordered" evidence="1">
    <location>
        <begin position="1"/>
        <end position="30"/>
    </location>
</feature>
<feature type="region of interest" description="Disordered" evidence="1">
    <location>
        <begin position="101"/>
        <end position="143"/>
    </location>
</feature>
<feature type="compositionally biased region" description="Polar residues" evidence="1">
    <location>
        <begin position="125"/>
        <end position="143"/>
    </location>
</feature>
<feature type="compositionally biased region" description="Basic and acidic residues" evidence="1">
    <location>
        <begin position="114"/>
        <end position="124"/>
    </location>
</feature>
<feature type="region of interest" description="Disordered" evidence="1">
    <location>
        <begin position="157"/>
        <end position="183"/>
    </location>
</feature>
<evidence type="ECO:0000313" key="2">
    <source>
        <dbReference type="EMBL" id="WRT66732.1"/>
    </source>
</evidence>
<evidence type="ECO:0000256" key="1">
    <source>
        <dbReference type="SAM" id="MobiDB-lite"/>
    </source>
</evidence>
<dbReference type="Proteomes" id="UP001329825">
    <property type="component" value="Chromosome 4"/>
</dbReference>
<proteinExistence type="predicted"/>
<gene>
    <name evidence="2" type="ORF">IL334_003695</name>
</gene>
<evidence type="ECO:0000313" key="3">
    <source>
        <dbReference type="Proteomes" id="UP001329825"/>
    </source>
</evidence>
<name>A0ABZ1D2C0_9TREE</name>
<dbReference type="GeneID" id="87955826"/>
<dbReference type="RefSeq" id="XP_062791472.1">
    <property type="nucleotide sequence ID" value="XM_062935421.1"/>
</dbReference>
<dbReference type="EMBL" id="CP141884">
    <property type="protein sequence ID" value="WRT66732.1"/>
    <property type="molecule type" value="Genomic_DNA"/>
</dbReference>
<reference evidence="2 3" key="1">
    <citation type="submission" date="2024-01" db="EMBL/GenBank/DDBJ databases">
        <title>Comparative genomics of Cryptococcus and Kwoniella reveals pathogenesis evolution and contrasting modes of karyotype evolution via chromosome fusion or intercentromeric recombination.</title>
        <authorList>
            <person name="Coelho M.A."/>
            <person name="David-Palma M."/>
            <person name="Shea T."/>
            <person name="Bowers K."/>
            <person name="McGinley-Smith S."/>
            <person name="Mohammad A.W."/>
            <person name="Gnirke A."/>
            <person name="Yurkov A.M."/>
            <person name="Nowrousian M."/>
            <person name="Sun S."/>
            <person name="Cuomo C.A."/>
            <person name="Heitman J."/>
        </authorList>
    </citation>
    <scope>NUCLEOTIDE SEQUENCE [LARGE SCALE GENOMIC DNA]</scope>
    <source>
        <strain evidence="2">CBS 11374</strain>
    </source>
</reference>
<protein>
    <submittedName>
        <fullName evidence="2">Uncharacterized protein</fullName>
    </submittedName>
</protein>
<accession>A0ABZ1D2C0</accession>